<dbReference type="AlphaFoldDB" id="A0AAV0Z2N3"/>
<dbReference type="InterPro" id="IPR045286">
    <property type="entry name" value="FBS1-like"/>
</dbReference>
<dbReference type="InterPro" id="IPR036047">
    <property type="entry name" value="F-box-like_dom_sf"/>
</dbReference>
<dbReference type="PANTHER" id="PTHR34049">
    <property type="entry name" value="F-BOX PROTEIN SKIP27"/>
    <property type="match status" value="1"/>
</dbReference>
<organism evidence="2 3">
    <name type="scientific">Vicia faba</name>
    <name type="common">Broad bean</name>
    <name type="synonym">Faba vulgaris</name>
    <dbReference type="NCBI Taxonomy" id="3906"/>
    <lineage>
        <taxon>Eukaryota</taxon>
        <taxon>Viridiplantae</taxon>
        <taxon>Streptophyta</taxon>
        <taxon>Embryophyta</taxon>
        <taxon>Tracheophyta</taxon>
        <taxon>Spermatophyta</taxon>
        <taxon>Magnoliopsida</taxon>
        <taxon>eudicotyledons</taxon>
        <taxon>Gunneridae</taxon>
        <taxon>Pentapetalae</taxon>
        <taxon>rosids</taxon>
        <taxon>fabids</taxon>
        <taxon>Fabales</taxon>
        <taxon>Fabaceae</taxon>
        <taxon>Papilionoideae</taxon>
        <taxon>50 kb inversion clade</taxon>
        <taxon>NPAAA clade</taxon>
        <taxon>Hologalegina</taxon>
        <taxon>IRL clade</taxon>
        <taxon>Fabeae</taxon>
        <taxon>Vicia</taxon>
    </lineage>
</organism>
<sequence length="147" mass="16901">MEIGFSKSLGRKRVVVSENMEYFSSFTPLKRVYNARFNSNSHISLLESLPQDILLHVLCGVDHDDLKQLFHVSKITREATLMVKESHFKFTTPKKKSFDSNDKFPEIGTPKAPLKKLKGSKFSREELSDISTVLFWVRDSTIAEDYV</sequence>
<evidence type="ECO:0000259" key="1">
    <source>
        <dbReference type="PROSITE" id="PS50181"/>
    </source>
</evidence>
<evidence type="ECO:0000313" key="3">
    <source>
        <dbReference type="Proteomes" id="UP001157006"/>
    </source>
</evidence>
<dbReference type="SUPFAM" id="SSF81383">
    <property type="entry name" value="F-box domain"/>
    <property type="match status" value="1"/>
</dbReference>
<dbReference type="Proteomes" id="UP001157006">
    <property type="component" value="Chromosome 1L"/>
</dbReference>
<feature type="domain" description="F-box" evidence="1">
    <location>
        <begin position="43"/>
        <end position="91"/>
    </location>
</feature>
<dbReference type="EMBL" id="OX451736">
    <property type="protein sequence ID" value="CAI8591238.1"/>
    <property type="molecule type" value="Genomic_DNA"/>
</dbReference>
<keyword evidence="3" id="KW-1185">Reference proteome</keyword>
<proteinExistence type="predicted"/>
<evidence type="ECO:0000313" key="2">
    <source>
        <dbReference type="EMBL" id="CAI8591238.1"/>
    </source>
</evidence>
<name>A0AAV0Z2N3_VICFA</name>
<reference evidence="2 3" key="1">
    <citation type="submission" date="2023-01" db="EMBL/GenBank/DDBJ databases">
        <authorList>
            <person name="Kreplak J."/>
        </authorList>
    </citation>
    <scope>NUCLEOTIDE SEQUENCE [LARGE SCALE GENOMIC DNA]</scope>
</reference>
<protein>
    <recommendedName>
        <fullName evidence="1">F-box domain-containing protein</fullName>
    </recommendedName>
</protein>
<accession>A0AAV0Z2N3</accession>
<dbReference type="InterPro" id="IPR001810">
    <property type="entry name" value="F-box_dom"/>
</dbReference>
<gene>
    <name evidence="2" type="ORF">VFH_I478440</name>
</gene>
<dbReference type="PROSITE" id="PS50181">
    <property type="entry name" value="FBOX"/>
    <property type="match status" value="1"/>
</dbReference>
<dbReference type="PANTHER" id="PTHR34049:SF1">
    <property type="entry name" value="F-BOX PROTEIN SKIP27"/>
    <property type="match status" value="1"/>
</dbReference>